<evidence type="ECO:0000256" key="1">
    <source>
        <dbReference type="SAM" id="MobiDB-lite"/>
    </source>
</evidence>
<feature type="compositionally biased region" description="Low complexity" evidence="1">
    <location>
        <begin position="11"/>
        <end position="22"/>
    </location>
</feature>
<name>A9VE76_MONBE</name>
<dbReference type="InParanoid" id="A9VE76"/>
<keyword evidence="3" id="KW-1185">Reference proteome</keyword>
<proteinExistence type="predicted"/>
<gene>
    <name evidence="2" type="ORF">MONBRDRAFT_13076</name>
</gene>
<feature type="region of interest" description="Disordered" evidence="1">
    <location>
        <begin position="1"/>
        <end position="42"/>
    </location>
</feature>
<accession>A9VE76</accession>
<feature type="non-terminal residue" evidence="2">
    <location>
        <position position="280"/>
    </location>
</feature>
<dbReference type="GeneID" id="5896285"/>
<dbReference type="EMBL" id="CH991596">
    <property type="protein sequence ID" value="EDQ84165.1"/>
    <property type="molecule type" value="Genomic_DNA"/>
</dbReference>
<dbReference type="RefSeq" id="XP_001751019.1">
    <property type="nucleotide sequence ID" value="XM_001750967.1"/>
</dbReference>
<reference evidence="2 3" key="1">
    <citation type="journal article" date="2008" name="Nature">
        <title>The genome of the choanoflagellate Monosiga brevicollis and the origin of metazoans.</title>
        <authorList>
            <consortium name="JGI Sequencing"/>
            <person name="King N."/>
            <person name="Westbrook M.J."/>
            <person name="Young S.L."/>
            <person name="Kuo A."/>
            <person name="Abedin M."/>
            <person name="Chapman J."/>
            <person name="Fairclough S."/>
            <person name="Hellsten U."/>
            <person name="Isogai Y."/>
            <person name="Letunic I."/>
            <person name="Marr M."/>
            <person name="Pincus D."/>
            <person name="Putnam N."/>
            <person name="Rokas A."/>
            <person name="Wright K.J."/>
            <person name="Zuzow R."/>
            <person name="Dirks W."/>
            <person name="Good M."/>
            <person name="Goodstein D."/>
            <person name="Lemons D."/>
            <person name="Li W."/>
            <person name="Lyons J.B."/>
            <person name="Morris A."/>
            <person name="Nichols S."/>
            <person name="Richter D.J."/>
            <person name="Salamov A."/>
            <person name="Bork P."/>
            <person name="Lim W.A."/>
            <person name="Manning G."/>
            <person name="Miller W.T."/>
            <person name="McGinnis W."/>
            <person name="Shapiro H."/>
            <person name="Tjian R."/>
            <person name="Grigoriev I.V."/>
            <person name="Rokhsar D."/>
        </authorList>
    </citation>
    <scope>NUCLEOTIDE SEQUENCE [LARGE SCALE GENOMIC DNA]</scope>
    <source>
        <strain evidence="3">MX1 / ATCC 50154</strain>
    </source>
</reference>
<dbReference type="Proteomes" id="UP000001357">
    <property type="component" value="Unassembled WGS sequence"/>
</dbReference>
<sequence>MGSAPSKGTEASAAQGGSQAASVAENSSKERRNSNRQKSVKVDNDEKVFREACLKILKQVCANQADDWNDWVRIGSDAKGREVYMNKRTGRIQHQRPENFNEQRIEERVFEYVTLAEGLEVTTYVEEDGRRYYMDWDEGQWEPFPEEWLYALSEQDVATHVESTAATPNQSSSPQADDRLFELSHPAHGEFFCYLLEHPRNYYLVLDSNTQEWIRMPLEWERLVPEVKAKLKQLSDLFPQWTNWREQLMYTIPLVVIAPRTRILEGKTYISPAKPPRSLM</sequence>
<evidence type="ECO:0000313" key="3">
    <source>
        <dbReference type="Proteomes" id="UP000001357"/>
    </source>
</evidence>
<dbReference type="KEGG" id="mbr:MONBRDRAFT_13076"/>
<protein>
    <recommendedName>
        <fullName evidence="4">WW domain-containing protein</fullName>
    </recommendedName>
</protein>
<dbReference type="Gene3D" id="2.20.70.10">
    <property type="match status" value="1"/>
</dbReference>
<organism evidence="2 3">
    <name type="scientific">Monosiga brevicollis</name>
    <name type="common">Choanoflagellate</name>
    <dbReference type="NCBI Taxonomy" id="81824"/>
    <lineage>
        <taxon>Eukaryota</taxon>
        <taxon>Choanoflagellata</taxon>
        <taxon>Craspedida</taxon>
        <taxon>Salpingoecidae</taxon>
        <taxon>Monosiga</taxon>
    </lineage>
</organism>
<evidence type="ECO:0008006" key="4">
    <source>
        <dbReference type="Google" id="ProtNLM"/>
    </source>
</evidence>
<dbReference type="AlphaFoldDB" id="A9VE76"/>
<evidence type="ECO:0000313" key="2">
    <source>
        <dbReference type="EMBL" id="EDQ84165.1"/>
    </source>
</evidence>